<evidence type="ECO:0000256" key="1">
    <source>
        <dbReference type="PROSITE-ProRule" id="PRU00464"/>
    </source>
</evidence>
<proteinExistence type="predicted"/>
<protein>
    <submittedName>
        <fullName evidence="3">Diadenosine tetraphosphate (Ap4A) hydrolase</fullName>
    </submittedName>
</protein>
<dbReference type="InterPro" id="IPR011146">
    <property type="entry name" value="HIT-like"/>
</dbReference>
<dbReference type="Pfam" id="PF01230">
    <property type="entry name" value="HIT"/>
    <property type="match status" value="1"/>
</dbReference>
<dbReference type="SUPFAM" id="SSF54197">
    <property type="entry name" value="HIT-like"/>
    <property type="match status" value="1"/>
</dbReference>
<organism evidence="3 4">
    <name type="scientific">Marisediminitalea aggregata</name>
    <dbReference type="NCBI Taxonomy" id="634436"/>
    <lineage>
        <taxon>Bacteria</taxon>
        <taxon>Pseudomonadati</taxon>
        <taxon>Pseudomonadota</taxon>
        <taxon>Gammaproteobacteria</taxon>
        <taxon>Alteromonadales</taxon>
        <taxon>Alteromonadaceae</taxon>
        <taxon>Marisediminitalea</taxon>
    </lineage>
</organism>
<evidence type="ECO:0000259" key="2">
    <source>
        <dbReference type="PROSITE" id="PS51084"/>
    </source>
</evidence>
<dbReference type="Gene3D" id="3.30.428.10">
    <property type="entry name" value="HIT-like"/>
    <property type="match status" value="1"/>
</dbReference>
<reference evidence="4" key="1">
    <citation type="submission" date="2016-11" db="EMBL/GenBank/DDBJ databases">
        <authorList>
            <person name="Varghese N."/>
            <person name="Submissions S."/>
        </authorList>
    </citation>
    <scope>NUCLEOTIDE SEQUENCE [LARGE SCALE GENOMIC DNA]</scope>
    <source>
        <strain evidence="4">CGMCC 1.8995</strain>
    </source>
</reference>
<evidence type="ECO:0000313" key="3">
    <source>
        <dbReference type="EMBL" id="SHH20438.1"/>
    </source>
</evidence>
<dbReference type="Proteomes" id="UP000184520">
    <property type="component" value="Unassembled WGS sequence"/>
</dbReference>
<accession>A0A1M5R2S0</accession>
<sequence length="138" mass="15422">MFNLDPRLAGDTLLVGELPLCRVLLMNDAQYPWLILVPRLADVVELTDLSDTDYQRYCTESRAVAKAMLEVYPDAKLNIAALGNVVSQLHIHHVARFNNDAAWPGPIWGKHPAIPYDPEQANALVKQFQTQLSIKEGS</sequence>
<dbReference type="RefSeq" id="WP_073324961.1">
    <property type="nucleotide sequence ID" value="NZ_FQWD01000007.1"/>
</dbReference>
<dbReference type="EMBL" id="FQWD01000007">
    <property type="protein sequence ID" value="SHH20438.1"/>
    <property type="molecule type" value="Genomic_DNA"/>
</dbReference>
<comment type="caution">
    <text evidence="1">Lacks conserved residue(s) required for the propagation of feature annotation.</text>
</comment>
<evidence type="ECO:0000313" key="4">
    <source>
        <dbReference type="Proteomes" id="UP000184520"/>
    </source>
</evidence>
<gene>
    <name evidence="3" type="ORF">SAMN05216361_4014</name>
</gene>
<keyword evidence="4" id="KW-1185">Reference proteome</keyword>
<dbReference type="PROSITE" id="PS51084">
    <property type="entry name" value="HIT_2"/>
    <property type="match status" value="1"/>
</dbReference>
<dbReference type="PIRSF" id="PIRSF000714">
    <property type="entry name" value="HIT"/>
    <property type="match status" value="1"/>
</dbReference>
<dbReference type="InterPro" id="IPR026026">
    <property type="entry name" value="HIT_Hint"/>
</dbReference>
<dbReference type="OrthoDB" id="9799145at2"/>
<dbReference type="InterPro" id="IPR036265">
    <property type="entry name" value="HIT-like_sf"/>
</dbReference>
<keyword evidence="3" id="KW-0378">Hydrolase</keyword>
<dbReference type="AlphaFoldDB" id="A0A1M5R2S0"/>
<dbReference type="STRING" id="634436.SAMN05216361_4014"/>
<feature type="domain" description="HIT" evidence="2">
    <location>
        <begin position="1"/>
        <end position="103"/>
    </location>
</feature>
<dbReference type="GO" id="GO:0016787">
    <property type="term" value="F:hydrolase activity"/>
    <property type="evidence" value="ECO:0007669"/>
    <property type="project" value="UniProtKB-KW"/>
</dbReference>
<name>A0A1M5R2S0_9ALTE</name>